<sequence>MWTEHTADGFYIEPKNRVAGIAAVHHFGLSARIGGGKTVSHAQFPSRKLLGFSQEDRQMIQEELMDYIEKL</sequence>
<dbReference type="Pfam" id="PF05069">
    <property type="entry name" value="Phage_tail_S"/>
    <property type="match status" value="1"/>
</dbReference>
<dbReference type="Proteomes" id="UP000078446">
    <property type="component" value="Unassembled WGS sequence"/>
</dbReference>
<evidence type="ECO:0000313" key="2">
    <source>
        <dbReference type="Proteomes" id="UP000078446"/>
    </source>
</evidence>
<accession>A0A7Z0UXP6</accession>
<evidence type="ECO:0000313" key="1">
    <source>
        <dbReference type="EMBL" id="OAV00218.1"/>
    </source>
</evidence>
<comment type="caution">
    <text evidence="1">The sequence shown here is derived from an EMBL/GenBank/DDBJ whole genome shotgun (WGS) entry which is preliminary data.</text>
</comment>
<evidence type="ECO:0008006" key="3">
    <source>
        <dbReference type="Google" id="ProtNLM"/>
    </source>
</evidence>
<reference evidence="1 2" key="1">
    <citation type="journal article" date="2016" name="Genome Biol. Evol.">
        <title>Comparative Genomic Analyses of the Moraxella catarrhalis Serosensitive and Seroresistant Lineages Demonstrate Their Independent Evolution.</title>
        <authorList>
            <person name="Earl J.P."/>
            <person name="de Vries S.P."/>
            <person name="Ahmed A."/>
            <person name="Powell E."/>
            <person name="Schultz M.P."/>
            <person name="Hermans P.W."/>
            <person name="Hill D.J."/>
            <person name="Zhou Z."/>
            <person name="Constantinidou C.I."/>
            <person name="Hu F.Z."/>
            <person name="Bootsma H.J."/>
            <person name="Ehrlich G.D."/>
        </authorList>
    </citation>
    <scope>NUCLEOTIDE SEQUENCE [LARGE SCALE GENOMIC DNA]</scope>
    <source>
        <strain evidence="1 2">Z7574</strain>
    </source>
</reference>
<name>A0A7Z0UXP6_MORCA</name>
<proteinExistence type="predicted"/>
<gene>
    <name evidence="1" type="ORF">AO382_1368</name>
</gene>
<dbReference type="InterPro" id="IPR006522">
    <property type="entry name" value="Phage_virion_morphogenesis"/>
</dbReference>
<organism evidence="1 2">
    <name type="scientific">Moraxella catarrhalis</name>
    <name type="common">Branhamella catarrhalis</name>
    <dbReference type="NCBI Taxonomy" id="480"/>
    <lineage>
        <taxon>Bacteria</taxon>
        <taxon>Pseudomonadati</taxon>
        <taxon>Pseudomonadota</taxon>
        <taxon>Gammaproteobacteria</taxon>
        <taxon>Moraxellales</taxon>
        <taxon>Moraxellaceae</taxon>
        <taxon>Moraxella</taxon>
    </lineage>
</organism>
<dbReference type="EMBL" id="LXHE01000014">
    <property type="protein sequence ID" value="OAV00218.1"/>
    <property type="molecule type" value="Genomic_DNA"/>
</dbReference>
<protein>
    <recommendedName>
        <fullName evidence="3">Phage virion morphogenesis protein</fullName>
    </recommendedName>
</protein>
<dbReference type="AlphaFoldDB" id="A0A7Z0UXP6"/>